<dbReference type="InterPro" id="IPR039420">
    <property type="entry name" value="WalR-like"/>
</dbReference>
<dbReference type="SUPFAM" id="SSF46894">
    <property type="entry name" value="C-terminal effector domain of the bipartite response regulators"/>
    <property type="match status" value="1"/>
</dbReference>
<gene>
    <name evidence="8" type="ORF">EDM56_30550</name>
</gene>
<dbReference type="GO" id="GO:0006355">
    <property type="term" value="P:regulation of DNA-templated transcription"/>
    <property type="evidence" value="ECO:0007669"/>
    <property type="project" value="InterPro"/>
</dbReference>
<reference evidence="8 9" key="1">
    <citation type="submission" date="2018-10" db="EMBL/GenBank/DDBJ databases">
        <title>Phylogenomics of Brevibacillus.</title>
        <authorList>
            <person name="Dunlap C."/>
        </authorList>
    </citation>
    <scope>NUCLEOTIDE SEQUENCE [LARGE SCALE GENOMIC DNA]</scope>
    <source>
        <strain evidence="8 9">JCM 15716</strain>
    </source>
</reference>
<sequence>MRILLADDHPLFRSGVRNLLETTDDMQIVGEASSGEEAVEKALALKPDVILMDIRMQGLNGIEATKQIREALPQVHILILTMFKDDQSVFTAMRAGARGYTLKDVDEDELLYSIRMVANGGAVFGADIASRMMDYFADSRTPTALDPLFANLTAREREILALIAKNESNARIAAKLHLSSKTVANYVTTILNKLHVTDRHAARLLANRQNLGVELPEE</sequence>
<dbReference type="InterPro" id="IPR001789">
    <property type="entry name" value="Sig_transdc_resp-reg_receiver"/>
</dbReference>
<dbReference type="PANTHER" id="PTHR43214">
    <property type="entry name" value="TWO-COMPONENT RESPONSE REGULATOR"/>
    <property type="match status" value="1"/>
</dbReference>
<dbReference type="PROSITE" id="PS50043">
    <property type="entry name" value="HTH_LUXR_2"/>
    <property type="match status" value="1"/>
</dbReference>
<evidence type="ECO:0000259" key="7">
    <source>
        <dbReference type="PROSITE" id="PS50110"/>
    </source>
</evidence>
<dbReference type="Pfam" id="PF00196">
    <property type="entry name" value="GerE"/>
    <property type="match status" value="1"/>
</dbReference>
<dbReference type="CDD" id="cd17535">
    <property type="entry name" value="REC_NarL-like"/>
    <property type="match status" value="1"/>
</dbReference>
<keyword evidence="4" id="KW-0804">Transcription</keyword>
<dbReference type="GO" id="GO:0003677">
    <property type="term" value="F:DNA binding"/>
    <property type="evidence" value="ECO:0007669"/>
    <property type="project" value="UniProtKB-KW"/>
</dbReference>
<proteinExistence type="predicted"/>
<dbReference type="PROSITE" id="PS50110">
    <property type="entry name" value="RESPONSE_REGULATORY"/>
    <property type="match status" value="1"/>
</dbReference>
<dbReference type="SUPFAM" id="SSF52172">
    <property type="entry name" value="CheY-like"/>
    <property type="match status" value="1"/>
</dbReference>
<dbReference type="GO" id="GO:0000160">
    <property type="term" value="P:phosphorelay signal transduction system"/>
    <property type="evidence" value="ECO:0007669"/>
    <property type="project" value="InterPro"/>
</dbReference>
<evidence type="ECO:0000256" key="1">
    <source>
        <dbReference type="ARBA" id="ARBA00022553"/>
    </source>
</evidence>
<keyword evidence="3 8" id="KW-0238">DNA-binding</keyword>
<dbReference type="Proteomes" id="UP000271031">
    <property type="component" value="Unassembled WGS sequence"/>
</dbReference>
<evidence type="ECO:0000256" key="2">
    <source>
        <dbReference type="ARBA" id="ARBA00023015"/>
    </source>
</evidence>
<dbReference type="InterPro" id="IPR016032">
    <property type="entry name" value="Sig_transdc_resp-reg_C-effctor"/>
</dbReference>
<keyword evidence="1 5" id="KW-0597">Phosphoprotein</keyword>
<dbReference type="PRINTS" id="PR00038">
    <property type="entry name" value="HTHLUXR"/>
</dbReference>
<comment type="caution">
    <text evidence="8">The sequence shown here is derived from an EMBL/GenBank/DDBJ whole genome shotgun (WGS) entry which is preliminary data.</text>
</comment>
<dbReference type="OrthoDB" id="9779069at2"/>
<dbReference type="Gene3D" id="3.40.50.2300">
    <property type="match status" value="1"/>
</dbReference>
<dbReference type="Pfam" id="PF00072">
    <property type="entry name" value="Response_reg"/>
    <property type="match status" value="1"/>
</dbReference>
<dbReference type="CDD" id="cd06170">
    <property type="entry name" value="LuxR_C_like"/>
    <property type="match status" value="1"/>
</dbReference>
<evidence type="ECO:0000256" key="4">
    <source>
        <dbReference type="ARBA" id="ARBA00023163"/>
    </source>
</evidence>
<dbReference type="InterPro" id="IPR000792">
    <property type="entry name" value="Tscrpt_reg_LuxR_C"/>
</dbReference>
<dbReference type="EMBL" id="RHHQ01000033">
    <property type="protein sequence ID" value="RNB78539.1"/>
    <property type="molecule type" value="Genomic_DNA"/>
</dbReference>
<feature type="modified residue" description="4-aspartylphosphate" evidence="5">
    <location>
        <position position="53"/>
    </location>
</feature>
<protein>
    <submittedName>
        <fullName evidence="8">DNA-binding response regulator</fullName>
    </submittedName>
</protein>
<feature type="domain" description="Response regulatory" evidence="7">
    <location>
        <begin position="2"/>
        <end position="118"/>
    </location>
</feature>
<evidence type="ECO:0000256" key="3">
    <source>
        <dbReference type="ARBA" id="ARBA00023125"/>
    </source>
</evidence>
<keyword evidence="2" id="KW-0805">Transcription regulation</keyword>
<dbReference type="InterPro" id="IPR058245">
    <property type="entry name" value="NreC/VraR/RcsB-like_REC"/>
</dbReference>
<dbReference type="RefSeq" id="WP_122921708.1">
    <property type="nucleotide sequence ID" value="NZ_RHHQ01000033.1"/>
</dbReference>
<dbReference type="AlphaFoldDB" id="A0A3M8CSN9"/>
<dbReference type="InterPro" id="IPR011006">
    <property type="entry name" value="CheY-like_superfamily"/>
</dbReference>
<evidence type="ECO:0000259" key="6">
    <source>
        <dbReference type="PROSITE" id="PS50043"/>
    </source>
</evidence>
<keyword evidence="9" id="KW-1185">Reference proteome</keyword>
<name>A0A3M8CSN9_9BACL</name>
<feature type="domain" description="HTH luxR-type" evidence="6">
    <location>
        <begin position="145"/>
        <end position="210"/>
    </location>
</feature>
<evidence type="ECO:0000313" key="8">
    <source>
        <dbReference type="EMBL" id="RNB78539.1"/>
    </source>
</evidence>
<evidence type="ECO:0000256" key="5">
    <source>
        <dbReference type="PROSITE-ProRule" id="PRU00169"/>
    </source>
</evidence>
<evidence type="ECO:0000313" key="9">
    <source>
        <dbReference type="Proteomes" id="UP000271031"/>
    </source>
</evidence>
<organism evidence="8 9">
    <name type="scientific">Brevibacillus fluminis</name>
    <dbReference type="NCBI Taxonomy" id="511487"/>
    <lineage>
        <taxon>Bacteria</taxon>
        <taxon>Bacillati</taxon>
        <taxon>Bacillota</taxon>
        <taxon>Bacilli</taxon>
        <taxon>Bacillales</taxon>
        <taxon>Paenibacillaceae</taxon>
        <taxon>Brevibacillus</taxon>
    </lineage>
</organism>
<accession>A0A3M8CSN9</accession>
<dbReference type="SMART" id="SM00448">
    <property type="entry name" value="REC"/>
    <property type="match status" value="1"/>
</dbReference>
<dbReference type="SMART" id="SM00421">
    <property type="entry name" value="HTH_LUXR"/>
    <property type="match status" value="1"/>
</dbReference>